<dbReference type="PROSITE" id="PS51671">
    <property type="entry name" value="ACT"/>
    <property type="match status" value="1"/>
</dbReference>
<dbReference type="PROSITE" id="PS00858">
    <property type="entry name" value="PREPHENATE_DEHYDR_2"/>
    <property type="match status" value="1"/>
</dbReference>
<evidence type="ECO:0000256" key="2">
    <source>
        <dbReference type="ARBA" id="ARBA00022679"/>
    </source>
</evidence>
<dbReference type="SUPFAM" id="SSF53850">
    <property type="entry name" value="Periplasmic binding protein-like II"/>
    <property type="match status" value="1"/>
</dbReference>
<dbReference type="InterPro" id="IPR045865">
    <property type="entry name" value="ACT-like_dom_sf"/>
</dbReference>
<dbReference type="PANTHER" id="PTHR43018">
    <property type="entry name" value="PHOSPHO-2-DEHYDRO-3-DEOXYHEPTONATE ALDOLASE"/>
    <property type="match status" value="1"/>
</dbReference>
<dbReference type="Proteomes" id="UP001629953">
    <property type="component" value="Unassembled WGS sequence"/>
</dbReference>
<protein>
    <recommendedName>
        <fullName evidence="1">chorismate mutase</fullName>
        <ecNumber evidence="1">5.4.99.5</ecNumber>
    </recommendedName>
</protein>
<dbReference type="PROSITE" id="PS00857">
    <property type="entry name" value="PREPHENATE_DEHYDR_1"/>
    <property type="match status" value="1"/>
</dbReference>
<feature type="domain" description="ACT" evidence="5">
    <location>
        <begin position="298"/>
        <end position="375"/>
    </location>
</feature>
<dbReference type="InterPro" id="IPR052899">
    <property type="entry name" value="Class-I_DAHP_synthase"/>
</dbReference>
<evidence type="ECO:0000256" key="1">
    <source>
        <dbReference type="ARBA" id="ARBA00012404"/>
    </source>
</evidence>
<dbReference type="InterPro" id="IPR001086">
    <property type="entry name" value="Preph_deHydtase"/>
</dbReference>
<reference evidence="6 7" key="1">
    <citation type="journal article" date="2013" name="Int. J. Syst. Evol. Microbiol.">
        <title>Celerinatantimonas yamalensis sp. nov., a cold-adapted diazotrophic bacterium from a cold permafrost brine.</title>
        <authorList>
            <person name="Shcherbakova V."/>
            <person name="Chuvilskaya N."/>
            <person name="Rivkina E."/>
            <person name="Demidov N."/>
            <person name="Uchaeva V."/>
            <person name="Suetin S."/>
            <person name="Suzina N."/>
            <person name="Gilichinsky D."/>
        </authorList>
    </citation>
    <scope>NUCLEOTIDE SEQUENCE [LARGE SCALE GENOMIC DNA]</scope>
    <source>
        <strain evidence="6 7">C7</strain>
    </source>
</reference>
<proteinExistence type="predicted"/>
<keyword evidence="6" id="KW-0456">Lyase</keyword>
<keyword evidence="7" id="KW-1185">Reference proteome</keyword>
<keyword evidence="2" id="KW-0808">Transferase</keyword>
<dbReference type="NCBIfam" id="TIGR01797">
    <property type="entry name" value="CM_P_1"/>
    <property type="match status" value="1"/>
</dbReference>
<evidence type="ECO:0000259" key="4">
    <source>
        <dbReference type="PROSITE" id="PS51171"/>
    </source>
</evidence>
<dbReference type="CDD" id="cd04905">
    <property type="entry name" value="ACT_CM-PDT"/>
    <property type="match status" value="1"/>
</dbReference>
<dbReference type="InterPro" id="IPR002912">
    <property type="entry name" value="ACT_dom"/>
</dbReference>
<evidence type="ECO:0000313" key="6">
    <source>
        <dbReference type="EMBL" id="MFM2485798.1"/>
    </source>
</evidence>
<dbReference type="CDD" id="cd13631">
    <property type="entry name" value="PBP2_Ct-PDT_like"/>
    <property type="match status" value="1"/>
</dbReference>
<dbReference type="Gene3D" id="3.20.20.70">
    <property type="entry name" value="Aldolase class I"/>
    <property type="match status" value="1"/>
</dbReference>
<dbReference type="Gene3D" id="1.20.59.10">
    <property type="entry name" value="Chorismate mutase"/>
    <property type="match status" value="1"/>
</dbReference>
<dbReference type="SUPFAM" id="SSF55021">
    <property type="entry name" value="ACT-like"/>
    <property type="match status" value="1"/>
</dbReference>
<dbReference type="EC" id="5.4.99.5" evidence="1"/>
<evidence type="ECO:0000313" key="7">
    <source>
        <dbReference type="Proteomes" id="UP001629953"/>
    </source>
</evidence>
<feature type="domain" description="Prephenate dehydratase" evidence="4">
    <location>
        <begin position="104"/>
        <end position="284"/>
    </location>
</feature>
<dbReference type="SMART" id="SM00830">
    <property type="entry name" value="CM_2"/>
    <property type="match status" value="1"/>
</dbReference>
<sequence length="669" mass="74175">MTELNQLRIQITKLDEKLLKLLAARRQLTTQVGEYKLARQLPIRDLSREETLLASLAQKARVYQLSPRYVTNLFQLIIDDSVRAQHRQVQQHHQQLPQQDEPLRVAFLGNKGSYSNIAVNHYFEAHSQPLVEIGCTTFNSIIHKVEQREADYALLPLANTSSGSINEVYDLLQQTSLSIIGELNLPVDHGILVKHPIEITKIHTLYGHPQPFAQCSQYLAQYPHLKFEFVDSSSKAMQLVAQSDDLGIAAIGSETGGQMYQLHSIQGNIANQKENYTRFIAVARRPIEVSEQIPAKTTLVMSTGQHPGALADTLQVLASRQINMTRLESRPMQGNPWQELFYIDVAENVESQSMQQALAELTRITQFIKVLGCYPSAELKSAHLSPPMLASQPINAIQDRPSVISRQQEAPLSSLIHKPEQTTITVGNQTIGAGHFMVFAGPDTLEDQERLEQCVEMAGDHGAQVIHGACFKSSSNPYDYQGPGLAGLDWLQQATHGKGLLNMTEVSHLEHLRQIVAHVDILQIGAANMQNYPLLKAAGNTTRPIVLERGSVASLDEWLSAADYLLAQGNQQVILCERGIRSADHQTRSIIDLSAIALLRQRTHLPILLNPCDGVSDPLDIAPLACAARLLGVDGIMLNIHPNPSQAKVAPKQSLDFDQFAQLMTKLYQ</sequence>
<dbReference type="InterPro" id="IPR010952">
    <property type="entry name" value="CM_P_1"/>
</dbReference>
<dbReference type="Gene3D" id="3.30.70.260">
    <property type="match status" value="1"/>
</dbReference>
<dbReference type="InterPro" id="IPR013785">
    <property type="entry name" value="Aldolase_TIM"/>
</dbReference>
<dbReference type="InterPro" id="IPR006218">
    <property type="entry name" value="DAHP1/KDSA"/>
</dbReference>
<accession>A0ABW9G969</accession>
<dbReference type="PROSITE" id="PS51168">
    <property type="entry name" value="CHORISMATE_MUT_2"/>
    <property type="match status" value="1"/>
</dbReference>
<dbReference type="Gene3D" id="3.40.190.10">
    <property type="entry name" value="Periplasmic binding protein-like II"/>
    <property type="match status" value="2"/>
</dbReference>
<dbReference type="Pfam" id="PF00800">
    <property type="entry name" value="PDT"/>
    <property type="match status" value="1"/>
</dbReference>
<comment type="caution">
    <text evidence="6">The sequence shown here is derived from an EMBL/GenBank/DDBJ whole genome shotgun (WGS) entry which is preliminary data.</text>
</comment>
<dbReference type="InterPro" id="IPR036263">
    <property type="entry name" value="Chorismate_II_sf"/>
</dbReference>
<dbReference type="InterPro" id="IPR018528">
    <property type="entry name" value="Preph_deHydtase_CS"/>
</dbReference>
<dbReference type="SUPFAM" id="SSF48600">
    <property type="entry name" value="Chorismate mutase II"/>
    <property type="match status" value="1"/>
</dbReference>
<name>A0ABW9G969_9GAMM</name>
<feature type="domain" description="Chorismate mutase" evidence="3">
    <location>
        <begin position="1"/>
        <end position="89"/>
    </location>
</feature>
<dbReference type="SUPFAM" id="SSF51569">
    <property type="entry name" value="Aldolase"/>
    <property type="match status" value="1"/>
</dbReference>
<evidence type="ECO:0000259" key="5">
    <source>
        <dbReference type="PROSITE" id="PS51671"/>
    </source>
</evidence>
<dbReference type="PROSITE" id="PS51171">
    <property type="entry name" value="PREPHENATE_DEHYDR_3"/>
    <property type="match status" value="1"/>
</dbReference>
<dbReference type="GO" id="GO:0004664">
    <property type="term" value="F:prephenate dehydratase activity"/>
    <property type="evidence" value="ECO:0007669"/>
    <property type="project" value="UniProtKB-EC"/>
</dbReference>
<dbReference type="Pfam" id="PF00793">
    <property type="entry name" value="DAHP_synth_1"/>
    <property type="match status" value="1"/>
</dbReference>
<dbReference type="PANTHER" id="PTHR43018:SF2">
    <property type="entry name" value="PHOSPHO-2-DEHYDRO-3-DEOXYHEPTONATE ALDOLASE"/>
    <property type="match status" value="1"/>
</dbReference>
<dbReference type="Pfam" id="PF01817">
    <property type="entry name" value="CM_2"/>
    <property type="match status" value="1"/>
</dbReference>
<dbReference type="InterPro" id="IPR036979">
    <property type="entry name" value="CM_dom_sf"/>
</dbReference>
<dbReference type="EMBL" id="JBEQCT010000005">
    <property type="protein sequence ID" value="MFM2485798.1"/>
    <property type="molecule type" value="Genomic_DNA"/>
</dbReference>
<dbReference type="NCBIfam" id="NF008865">
    <property type="entry name" value="PRK11898.1"/>
    <property type="match status" value="1"/>
</dbReference>
<dbReference type="InterPro" id="IPR002701">
    <property type="entry name" value="CM_II_prokaryot"/>
</dbReference>
<gene>
    <name evidence="6" type="primary">pheA</name>
    <name evidence="6" type="ORF">ABUE30_12165</name>
</gene>
<organism evidence="6 7">
    <name type="scientific">Celerinatantimonas yamalensis</name>
    <dbReference type="NCBI Taxonomy" id="559956"/>
    <lineage>
        <taxon>Bacteria</taxon>
        <taxon>Pseudomonadati</taxon>
        <taxon>Pseudomonadota</taxon>
        <taxon>Gammaproteobacteria</taxon>
        <taxon>Celerinatantimonadaceae</taxon>
        <taxon>Celerinatantimonas</taxon>
    </lineage>
</organism>
<dbReference type="RefSeq" id="WP_408624047.1">
    <property type="nucleotide sequence ID" value="NZ_JBEQCT010000005.1"/>
</dbReference>
<evidence type="ECO:0000259" key="3">
    <source>
        <dbReference type="PROSITE" id="PS51168"/>
    </source>
</evidence>